<name>A0A328BKY8_9BACT</name>
<dbReference type="AlphaFoldDB" id="A0A328BKY8"/>
<dbReference type="EMBL" id="QHKM01000002">
    <property type="protein sequence ID" value="RAK68132.1"/>
    <property type="molecule type" value="Genomic_DNA"/>
</dbReference>
<dbReference type="RefSeq" id="WP_111477745.1">
    <property type="nucleotide sequence ID" value="NZ_QHKM01000002.1"/>
</dbReference>
<proteinExistence type="predicted"/>
<dbReference type="OrthoDB" id="886798at2"/>
<sequence>MLLLLLTHLLFAQQPAATAQIPPLAQKAADRTTGTVCCLYTRPSTQSPMLSIVPVGAQVQVTDSANNAYFVYAQFSKKGKVLSGYMYRACLSAAP</sequence>
<accession>A0A328BKY8</accession>
<gene>
    <name evidence="2" type="ORF">DLM85_08835</name>
</gene>
<reference evidence="3" key="1">
    <citation type="submission" date="2018-05" db="EMBL/GenBank/DDBJ databases">
        <authorList>
            <person name="Nie L."/>
        </authorList>
    </citation>
    <scope>NUCLEOTIDE SEQUENCE [LARGE SCALE GENOMIC DNA]</scope>
    <source>
        <strain evidence="3">NL</strain>
    </source>
</reference>
<evidence type="ECO:0000313" key="3">
    <source>
        <dbReference type="Proteomes" id="UP000248553"/>
    </source>
</evidence>
<evidence type="ECO:0000313" key="2">
    <source>
        <dbReference type="EMBL" id="RAK68132.1"/>
    </source>
</evidence>
<feature type="signal peptide" evidence="1">
    <location>
        <begin position="1"/>
        <end position="19"/>
    </location>
</feature>
<organism evidence="2 3">
    <name type="scientific">Hymenobacter edaphi</name>
    <dbReference type="NCBI Taxonomy" id="2211146"/>
    <lineage>
        <taxon>Bacteria</taxon>
        <taxon>Pseudomonadati</taxon>
        <taxon>Bacteroidota</taxon>
        <taxon>Cytophagia</taxon>
        <taxon>Cytophagales</taxon>
        <taxon>Hymenobacteraceae</taxon>
        <taxon>Hymenobacter</taxon>
    </lineage>
</organism>
<feature type="chain" id="PRO_5016413089" description="SH3 domain-containing protein" evidence="1">
    <location>
        <begin position="20"/>
        <end position="95"/>
    </location>
</feature>
<protein>
    <recommendedName>
        <fullName evidence="4">SH3 domain-containing protein</fullName>
    </recommendedName>
</protein>
<comment type="caution">
    <text evidence="2">The sequence shown here is derived from an EMBL/GenBank/DDBJ whole genome shotgun (WGS) entry which is preliminary data.</text>
</comment>
<keyword evidence="3" id="KW-1185">Reference proteome</keyword>
<evidence type="ECO:0008006" key="4">
    <source>
        <dbReference type="Google" id="ProtNLM"/>
    </source>
</evidence>
<keyword evidence="1" id="KW-0732">Signal</keyword>
<evidence type="ECO:0000256" key="1">
    <source>
        <dbReference type="SAM" id="SignalP"/>
    </source>
</evidence>
<dbReference type="Proteomes" id="UP000248553">
    <property type="component" value="Unassembled WGS sequence"/>
</dbReference>